<gene>
    <name evidence="2" type="primary">Necator_chrII.g8121</name>
    <name evidence="2" type="ORF">RB195_020327</name>
</gene>
<keyword evidence="3" id="KW-1185">Reference proteome</keyword>
<sequence length="345" mass="38804">MKVVWWHCIKDGKEAVKGLFLKLSSGMKFQEVADASNSVLNRICPRCVYRPMQYILIFGLFHLYLLYAIIYAVTQLVTYHTKVKGSRVILMLPNFVVWKEKIIVFVTSIFIWHWFSSSILGVSAGWHHFSSWILNLRPQINIKPQLKVFSATESCPSTKSNISLSVDEVDTDVDLYLTPKNKELAGAMKKLEMATNSASFASDLVSSIAGSISRSNSIDSAVSLGSYSDGEGVDEVDLDEEMEKFNFAEPITDDCDENKPLLGENGKDPKETSQFRMSLREVANEVLTKISIASNGFRSKIPRPIDKERFNTRNAAANSALRKRFLKRNVSPGFEECSLFADEDI</sequence>
<feature type="transmembrane region" description="Helical" evidence="1">
    <location>
        <begin position="54"/>
        <end position="73"/>
    </location>
</feature>
<accession>A0ABR1CI98</accession>
<dbReference type="Proteomes" id="UP001303046">
    <property type="component" value="Unassembled WGS sequence"/>
</dbReference>
<evidence type="ECO:0000313" key="3">
    <source>
        <dbReference type="Proteomes" id="UP001303046"/>
    </source>
</evidence>
<reference evidence="2 3" key="1">
    <citation type="submission" date="2023-08" db="EMBL/GenBank/DDBJ databases">
        <title>A Necator americanus chromosomal reference genome.</title>
        <authorList>
            <person name="Ilik V."/>
            <person name="Petrzelkova K.J."/>
            <person name="Pardy F."/>
            <person name="Fuh T."/>
            <person name="Niatou-Singa F.S."/>
            <person name="Gouil Q."/>
            <person name="Baker L."/>
            <person name="Ritchie M.E."/>
            <person name="Jex A.R."/>
            <person name="Gazzola D."/>
            <person name="Li H."/>
            <person name="Toshio Fujiwara R."/>
            <person name="Zhan B."/>
            <person name="Aroian R.V."/>
            <person name="Pafco B."/>
            <person name="Schwarz E.M."/>
        </authorList>
    </citation>
    <scope>NUCLEOTIDE SEQUENCE [LARGE SCALE GENOMIC DNA]</scope>
    <source>
        <strain evidence="2 3">Aroian</strain>
        <tissue evidence="2">Whole animal</tissue>
    </source>
</reference>
<keyword evidence="1" id="KW-1133">Transmembrane helix</keyword>
<evidence type="ECO:0008006" key="4">
    <source>
        <dbReference type="Google" id="ProtNLM"/>
    </source>
</evidence>
<dbReference type="EMBL" id="JAVFWL010000002">
    <property type="protein sequence ID" value="KAK6738148.1"/>
    <property type="molecule type" value="Genomic_DNA"/>
</dbReference>
<feature type="transmembrane region" description="Helical" evidence="1">
    <location>
        <begin position="102"/>
        <end position="126"/>
    </location>
</feature>
<keyword evidence="1" id="KW-0472">Membrane</keyword>
<proteinExistence type="predicted"/>
<evidence type="ECO:0000313" key="2">
    <source>
        <dbReference type="EMBL" id="KAK6738148.1"/>
    </source>
</evidence>
<keyword evidence="1" id="KW-0812">Transmembrane</keyword>
<protein>
    <recommendedName>
        <fullName evidence="4">Bestrophin homolog</fullName>
    </recommendedName>
</protein>
<evidence type="ECO:0000256" key="1">
    <source>
        <dbReference type="SAM" id="Phobius"/>
    </source>
</evidence>
<name>A0ABR1CI98_NECAM</name>
<comment type="caution">
    <text evidence="2">The sequence shown here is derived from an EMBL/GenBank/DDBJ whole genome shotgun (WGS) entry which is preliminary data.</text>
</comment>
<organism evidence="2 3">
    <name type="scientific">Necator americanus</name>
    <name type="common">Human hookworm</name>
    <dbReference type="NCBI Taxonomy" id="51031"/>
    <lineage>
        <taxon>Eukaryota</taxon>
        <taxon>Metazoa</taxon>
        <taxon>Ecdysozoa</taxon>
        <taxon>Nematoda</taxon>
        <taxon>Chromadorea</taxon>
        <taxon>Rhabditida</taxon>
        <taxon>Rhabditina</taxon>
        <taxon>Rhabditomorpha</taxon>
        <taxon>Strongyloidea</taxon>
        <taxon>Ancylostomatidae</taxon>
        <taxon>Bunostominae</taxon>
        <taxon>Necator</taxon>
    </lineage>
</organism>